<dbReference type="EMBL" id="CP157484">
    <property type="protein sequence ID" value="XBO39928.1"/>
    <property type="molecule type" value="Genomic_DNA"/>
</dbReference>
<gene>
    <name evidence="1" type="ORF">ABEG18_03865</name>
</gene>
<dbReference type="AlphaFoldDB" id="A0AAU7JHQ8"/>
<accession>A0AAU7JHQ8</accession>
<organism evidence="1">
    <name type="scientific">Alsobacter sp. KACC 23698</name>
    <dbReference type="NCBI Taxonomy" id="3149229"/>
    <lineage>
        <taxon>Bacteria</taxon>
        <taxon>Pseudomonadati</taxon>
        <taxon>Pseudomonadota</taxon>
        <taxon>Alphaproteobacteria</taxon>
        <taxon>Hyphomicrobiales</taxon>
        <taxon>Alsobacteraceae</taxon>
        <taxon>Alsobacter</taxon>
    </lineage>
</organism>
<proteinExistence type="predicted"/>
<evidence type="ECO:0000313" key="1">
    <source>
        <dbReference type="EMBL" id="XBO39928.1"/>
    </source>
</evidence>
<dbReference type="RefSeq" id="WP_406856780.1">
    <property type="nucleotide sequence ID" value="NZ_CP157484.1"/>
</dbReference>
<name>A0AAU7JHQ8_9HYPH</name>
<sequence length="70" mass="7428">MAAQSSGTQKAASLGKFTVEPSDDGFRMRIETHAGEVMDVIATRDQVDVIADALDDLLAASEEDDEAAED</sequence>
<protein>
    <submittedName>
        <fullName evidence="1">Uncharacterized protein</fullName>
    </submittedName>
</protein>
<reference evidence="1" key="1">
    <citation type="submission" date="2024-05" db="EMBL/GenBank/DDBJ databases">
        <authorList>
            <person name="Kim S."/>
            <person name="Heo J."/>
            <person name="Choi H."/>
            <person name="Choi Y."/>
            <person name="Kwon S.-W."/>
            <person name="Kim Y."/>
        </authorList>
    </citation>
    <scope>NUCLEOTIDE SEQUENCE</scope>
    <source>
        <strain evidence="1">KACC 23698</strain>
    </source>
</reference>